<dbReference type="GO" id="GO:0016747">
    <property type="term" value="F:acyltransferase activity, transferring groups other than amino-acyl groups"/>
    <property type="evidence" value="ECO:0007669"/>
    <property type="project" value="InterPro"/>
</dbReference>
<dbReference type="PANTHER" id="PTHR39453:SF1">
    <property type="entry name" value="PHOSPHATE PROPANOYLTRANSFERASE"/>
    <property type="match status" value="1"/>
</dbReference>
<evidence type="ECO:0000256" key="5">
    <source>
        <dbReference type="ARBA" id="ARBA00022679"/>
    </source>
</evidence>
<evidence type="ECO:0000256" key="3">
    <source>
        <dbReference type="ARBA" id="ARBA00012206"/>
    </source>
</evidence>
<dbReference type="EC" id="2.3.1.222" evidence="3"/>
<keyword evidence="8 12" id="KW-0012">Acyltransferase</keyword>
<evidence type="ECO:0000256" key="10">
    <source>
        <dbReference type="ARBA" id="ARBA00030939"/>
    </source>
</evidence>
<keyword evidence="5 12" id="KW-0808">Transferase</keyword>
<evidence type="ECO:0000256" key="2">
    <source>
        <dbReference type="ARBA" id="ARBA00007342"/>
    </source>
</evidence>
<proteinExistence type="inferred from homology"/>
<evidence type="ECO:0000256" key="1">
    <source>
        <dbReference type="ARBA" id="ARBA00001947"/>
    </source>
</evidence>
<comment type="cofactor">
    <cofactor evidence="1">
        <name>Zn(2+)</name>
        <dbReference type="ChEBI" id="CHEBI:29105"/>
    </cofactor>
</comment>
<dbReference type="EMBL" id="DRTB01000042">
    <property type="protein sequence ID" value="HHE04542.1"/>
    <property type="molecule type" value="Genomic_DNA"/>
</dbReference>
<reference evidence="12" key="1">
    <citation type="journal article" date="2020" name="mSystems">
        <title>Genome- and Community-Level Interaction Insights into Carbon Utilization and Element Cycling Functions of Hydrothermarchaeota in Hydrothermal Sediment.</title>
        <authorList>
            <person name="Zhou Z."/>
            <person name="Liu Y."/>
            <person name="Xu W."/>
            <person name="Pan J."/>
            <person name="Luo Z.H."/>
            <person name="Li M."/>
        </authorList>
    </citation>
    <scope>NUCLEOTIDE SEQUENCE [LARGE SCALE GENOMIC DNA]</scope>
    <source>
        <strain evidence="12">HyVt-74</strain>
    </source>
</reference>
<dbReference type="PANTHER" id="PTHR39453">
    <property type="entry name" value="PHOSPHATE PROPANOYLTRANSFERASE"/>
    <property type="match status" value="1"/>
</dbReference>
<protein>
    <recommendedName>
        <fullName evidence="4">Phosphate propanoyltransferase</fullName>
        <ecNumber evidence="3">2.3.1.222</ecNumber>
    </recommendedName>
    <alternativeName>
        <fullName evidence="10">Phosphate acyltransferase PduL</fullName>
    </alternativeName>
    <alternativeName>
        <fullName evidence="9">Phosphotransacylase PduL</fullName>
    </alternativeName>
    <alternativeName>
        <fullName evidence="11">Propanediol utilization protein PduL</fullName>
    </alternativeName>
</protein>
<evidence type="ECO:0000256" key="7">
    <source>
        <dbReference type="ARBA" id="ARBA00022833"/>
    </source>
</evidence>
<keyword evidence="6" id="KW-0479">Metal-binding</keyword>
<comment type="similarity">
    <text evidence="2">Belongs to the PduL family.</text>
</comment>
<dbReference type="InterPro" id="IPR008300">
    <property type="entry name" value="PTAC"/>
</dbReference>
<gene>
    <name evidence="12" type="primary">pduL</name>
    <name evidence="12" type="ORF">ENL19_00605</name>
</gene>
<sequence>MPNEKPIHVGISGRHLHISQEDLSILFGENYKLTKEYGLSQPGQFAAKERVTLIGEKGVIENLRILGPVRKQTQIELSISDAIKLGISPPIRDSGDLAGSASGTIVGPKGSKTLKEGIIIAKRHIHMTPEDAKEYNVTDGEIVRVLCGDARKLIFDEVIIRVNVNYALDFHIDFDEANAAGLKQGDKCYLLKTSLGGGSPKKVIITKRLITEQDIMDAEKNGMKILLSRGTIITPLALDRGRAKGIIEDKR</sequence>
<dbReference type="GO" id="GO:0046872">
    <property type="term" value="F:metal ion binding"/>
    <property type="evidence" value="ECO:0007669"/>
    <property type="project" value="UniProtKB-KW"/>
</dbReference>
<dbReference type="Proteomes" id="UP000886110">
    <property type="component" value="Unassembled WGS sequence"/>
</dbReference>
<evidence type="ECO:0000256" key="6">
    <source>
        <dbReference type="ARBA" id="ARBA00022723"/>
    </source>
</evidence>
<dbReference type="NCBIfam" id="NF011652">
    <property type="entry name" value="PRK15070.1"/>
    <property type="match status" value="1"/>
</dbReference>
<accession>A0A7C5DAJ0</accession>
<evidence type="ECO:0000256" key="8">
    <source>
        <dbReference type="ARBA" id="ARBA00023315"/>
    </source>
</evidence>
<dbReference type="AlphaFoldDB" id="A0A7C5DAJ0"/>
<name>A0A7C5DAJ0_UNCW3</name>
<evidence type="ECO:0000256" key="9">
    <source>
        <dbReference type="ARBA" id="ARBA00030044"/>
    </source>
</evidence>
<evidence type="ECO:0000313" key="12">
    <source>
        <dbReference type="EMBL" id="HHE04542.1"/>
    </source>
</evidence>
<dbReference type="Pfam" id="PF06130">
    <property type="entry name" value="PTAC"/>
    <property type="match status" value="1"/>
</dbReference>
<organism evidence="12">
    <name type="scientific">candidate division WOR-3 bacterium</name>
    <dbReference type="NCBI Taxonomy" id="2052148"/>
    <lineage>
        <taxon>Bacteria</taxon>
        <taxon>Bacteria division WOR-3</taxon>
    </lineage>
</organism>
<evidence type="ECO:0000256" key="4">
    <source>
        <dbReference type="ARBA" id="ARBA00020837"/>
    </source>
</evidence>
<comment type="caution">
    <text evidence="12">The sequence shown here is derived from an EMBL/GenBank/DDBJ whole genome shotgun (WGS) entry which is preliminary data.</text>
</comment>
<keyword evidence="7" id="KW-0862">Zinc</keyword>
<evidence type="ECO:0000256" key="11">
    <source>
        <dbReference type="ARBA" id="ARBA00033077"/>
    </source>
</evidence>